<dbReference type="InterPro" id="IPR053876">
    <property type="entry name" value="Phage_int_M"/>
</dbReference>
<comment type="similarity">
    <text evidence="1">Belongs to the 'phage' integrase family.</text>
</comment>
<evidence type="ECO:0000256" key="1">
    <source>
        <dbReference type="ARBA" id="ARBA00008857"/>
    </source>
</evidence>
<protein>
    <submittedName>
        <fullName evidence="4">Tyrosine-type recombinase/integrase</fullName>
    </submittedName>
</protein>
<dbReference type="PANTHER" id="PTHR30629">
    <property type="entry name" value="PROPHAGE INTEGRASE"/>
    <property type="match status" value="1"/>
</dbReference>
<dbReference type="EMBL" id="JAHWZX010000003">
    <property type="protein sequence ID" value="MBW4330051.1"/>
    <property type="molecule type" value="Genomic_DNA"/>
</dbReference>
<comment type="caution">
    <text evidence="4">The sequence shown here is derived from an EMBL/GenBank/DDBJ whole genome shotgun (WGS) entry which is preliminary data.</text>
</comment>
<dbReference type="Pfam" id="PF00589">
    <property type="entry name" value="Phage_integrase"/>
    <property type="match status" value="1"/>
</dbReference>
<dbReference type="Proteomes" id="UP001197214">
    <property type="component" value="Unassembled WGS sequence"/>
</dbReference>
<dbReference type="CDD" id="cd00801">
    <property type="entry name" value="INT_P4_C"/>
    <property type="match status" value="1"/>
</dbReference>
<organism evidence="4 5">
    <name type="scientific">Stakelama flava</name>
    <dbReference type="NCBI Taxonomy" id="2860338"/>
    <lineage>
        <taxon>Bacteria</taxon>
        <taxon>Pseudomonadati</taxon>
        <taxon>Pseudomonadota</taxon>
        <taxon>Alphaproteobacteria</taxon>
        <taxon>Sphingomonadales</taxon>
        <taxon>Sphingomonadaceae</taxon>
        <taxon>Stakelama</taxon>
    </lineage>
</organism>
<evidence type="ECO:0000256" key="2">
    <source>
        <dbReference type="ARBA" id="ARBA00022908"/>
    </source>
</evidence>
<dbReference type="PANTHER" id="PTHR30629:SF2">
    <property type="entry name" value="PROPHAGE INTEGRASE INTS-RELATED"/>
    <property type="match status" value="1"/>
</dbReference>
<evidence type="ECO:0000313" key="5">
    <source>
        <dbReference type="Proteomes" id="UP001197214"/>
    </source>
</evidence>
<sequence>MAKRDGLNVKMIDRLKEPGKYSDGRNLYLHVGANGSKSWLFIYRRLGKDKMRGLGSYRHVSLDEAREKAAEFRAMLRQGIEPPVSRGAVKKKDEGRTFAQLNERYLAEHKDSWRNPAKAESLWRNSLRDHAYTIIGEKDVKDIDVKDVHAVLSPIWLSKHPTAKKIRWRIGAVLAYAAALDLRPDVDLTRTGGKLDKLLPKAKRVHVVKGHDSMPFQQIPEFVPELRQREGTAAAALDFLILTAARQQEVCMAKWDQMDLDESVWNAPEEIMKAGRPHRVPLSPDAVAILKAMPRDRDDGFVFIGGRSGEPMSNMAMTAVLKRMGRKEGATIHGFRSTFRTWVAEKCLDVPREIAEAALAHTVGGVEGAYQRGDYFNIRRSLMERWADYCRSAGE</sequence>
<dbReference type="Pfam" id="PF13356">
    <property type="entry name" value="Arm-DNA-bind_3"/>
    <property type="match status" value="1"/>
</dbReference>
<dbReference type="PROSITE" id="PS51898">
    <property type="entry name" value="TYR_RECOMBINASE"/>
    <property type="match status" value="1"/>
</dbReference>
<feature type="domain" description="Tyr recombinase" evidence="3">
    <location>
        <begin position="209"/>
        <end position="383"/>
    </location>
</feature>
<dbReference type="InterPro" id="IPR002104">
    <property type="entry name" value="Integrase_catalytic"/>
</dbReference>
<dbReference type="InterPro" id="IPR025166">
    <property type="entry name" value="Integrase_DNA_bind_dom"/>
</dbReference>
<keyword evidence="2" id="KW-0229">DNA integration</keyword>
<dbReference type="InterPro" id="IPR050808">
    <property type="entry name" value="Phage_Integrase"/>
</dbReference>
<accession>A0ABS6XIT8</accession>
<dbReference type="Pfam" id="PF22022">
    <property type="entry name" value="Phage_int_M"/>
    <property type="match status" value="1"/>
</dbReference>
<proteinExistence type="inferred from homology"/>
<dbReference type="RefSeq" id="WP_219237169.1">
    <property type="nucleotide sequence ID" value="NZ_JAHWZX010000003.1"/>
</dbReference>
<evidence type="ECO:0000313" key="4">
    <source>
        <dbReference type="EMBL" id="MBW4330051.1"/>
    </source>
</evidence>
<gene>
    <name evidence="4" type="ORF">KY084_04080</name>
</gene>
<keyword evidence="5" id="KW-1185">Reference proteome</keyword>
<evidence type="ECO:0000259" key="3">
    <source>
        <dbReference type="PROSITE" id="PS51898"/>
    </source>
</evidence>
<reference evidence="4 5" key="1">
    <citation type="submission" date="2021-07" db="EMBL/GenBank/DDBJ databases">
        <title>Stakelama flava sp. nov., a novel endophytic bacterium isolated from branch of Kandelia candel.</title>
        <authorList>
            <person name="Tuo L."/>
        </authorList>
    </citation>
    <scope>NUCLEOTIDE SEQUENCE [LARGE SCALE GENOMIC DNA]</scope>
    <source>
        <strain evidence="4 5">CBK3Z-3</strain>
    </source>
</reference>
<name>A0ABS6XIT8_9SPHN</name>